<dbReference type="RefSeq" id="WP_394458221.1">
    <property type="nucleotide sequence ID" value="NZ_JBIGHZ010000001.1"/>
</dbReference>
<dbReference type="CDD" id="cd06223">
    <property type="entry name" value="PRTases_typeI"/>
    <property type="match status" value="1"/>
</dbReference>
<organism evidence="3 4">
    <name type="scientific">Roseateles rivi</name>
    <dbReference type="NCBI Taxonomy" id="3299028"/>
    <lineage>
        <taxon>Bacteria</taxon>
        <taxon>Pseudomonadati</taxon>
        <taxon>Pseudomonadota</taxon>
        <taxon>Betaproteobacteria</taxon>
        <taxon>Burkholderiales</taxon>
        <taxon>Sphaerotilaceae</taxon>
        <taxon>Roseateles</taxon>
    </lineage>
</organism>
<evidence type="ECO:0000256" key="1">
    <source>
        <dbReference type="ARBA" id="ARBA00008007"/>
    </source>
</evidence>
<feature type="domain" description="Phosphoribosyltransferase" evidence="2">
    <location>
        <begin position="135"/>
        <end position="177"/>
    </location>
</feature>
<dbReference type="SUPFAM" id="SSF53271">
    <property type="entry name" value="PRTase-like"/>
    <property type="match status" value="1"/>
</dbReference>
<dbReference type="InterPro" id="IPR000836">
    <property type="entry name" value="PRTase_dom"/>
</dbReference>
<reference evidence="3 4" key="1">
    <citation type="submission" date="2024-08" db="EMBL/GenBank/DDBJ databases">
        <authorList>
            <person name="Lu H."/>
        </authorList>
    </citation>
    <scope>NUCLEOTIDE SEQUENCE [LARGE SCALE GENOMIC DNA]</scope>
    <source>
        <strain evidence="3 4">BYS180W</strain>
    </source>
</reference>
<keyword evidence="4" id="KW-1185">Reference proteome</keyword>
<dbReference type="Gene3D" id="3.40.50.2020">
    <property type="match status" value="1"/>
</dbReference>
<dbReference type="PANTHER" id="PTHR47505">
    <property type="entry name" value="DNA UTILIZATION PROTEIN YHGH"/>
    <property type="match status" value="1"/>
</dbReference>
<name>A0ABW7FRH5_9BURK</name>
<proteinExistence type="inferred from homology"/>
<evidence type="ECO:0000259" key="2">
    <source>
        <dbReference type="Pfam" id="PF00156"/>
    </source>
</evidence>
<evidence type="ECO:0000313" key="3">
    <source>
        <dbReference type="EMBL" id="MFG6446934.1"/>
    </source>
</evidence>
<sequence>MNTCGTCLIQPPPLDACVAALDYAFPWVRLIAELKFQQGLHWVPLLSSLLERALPAQLSWPAQACLVPVPLSPERLCERGFNQALELARPLAQRRQYALAPELLRRTLATEQQARLDKEARQRNMHGAFHCPMPLAGRHCVLLDDVMTTGATLHEAARSLRRAGAASVSALVLARTPAP</sequence>
<comment type="caution">
    <text evidence="3">The sequence shown here is derived from an EMBL/GenBank/DDBJ whole genome shotgun (WGS) entry which is preliminary data.</text>
</comment>
<comment type="similarity">
    <text evidence="1">Belongs to the ComF/GntX family.</text>
</comment>
<dbReference type="Pfam" id="PF00156">
    <property type="entry name" value="Pribosyltran"/>
    <property type="match status" value="1"/>
</dbReference>
<dbReference type="EMBL" id="JBIGHZ010000001">
    <property type="protein sequence ID" value="MFG6446934.1"/>
    <property type="molecule type" value="Genomic_DNA"/>
</dbReference>
<dbReference type="PANTHER" id="PTHR47505:SF1">
    <property type="entry name" value="DNA UTILIZATION PROTEIN YHGH"/>
    <property type="match status" value="1"/>
</dbReference>
<evidence type="ECO:0000313" key="4">
    <source>
        <dbReference type="Proteomes" id="UP001606099"/>
    </source>
</evidence>
<gene>
    <name evidence="3" type="ORF">ACG0Z6_01615</name>
</gene>
<dbReference type="Proteomes" id="UP001606099">
    <property type="component" value="Unassembled WGS sequence"/>
</dbReference>
<dbReference type="InterPro" id="IPR029057">
    <property type="entry name" value="PRTase-like"/>
</dbReference>
<accession>A0ABW7FRH5</accession>
<protein>
    <submittedName>
        <fullName evidence="3">ComF family protein</fullName>
    </submittedName>
</protein>
<dbReference type="InterPro" id="IPR051910">
    <property type="entry name" value="ComF/GntX_DNA_util-trans"/>
</dbReference>